<feature type="compositionally biased region" description="Basic and acidic residues" evidence="5">
    <location>
        <begin position="797"/>
        <end position="806"/>
    </location>
</feature>
<feature type="region of interest" description="Disordered" evidence="5">
    <location>
        <begin position="449"/>
        <end position="504"/>
    </location>
</feature>
<feature type="region of interest" description="Disordered" evidence="5">
    <location>
        <begin position="298"/>
        <end position="376"/>
    </location>
</feature>
<feature type="compositionally biased region" description="Basic and acidic residues" evidence="5">
    <location>
        <begin position="647"/>
        <end position="656"/>
    </location>
</feature>
<evidence type="ECO:0000256" key="3">
    <source>
        <dbReference type="PROSITE-ProRule" id="PRU00023"/>
    </source>
</evidence>
<feature type="coiled-coil region" evidence="4">
    <location>
        <begin position="581"/>
        <end position="608"/>
    </location>
</feature>
<feature type="compositionally biased region" description="Low complexity" evidence="5">
    <location>
        <begin position="624"/>
        <end position="635"/>
    </location>
</feature>
<feature type="compositionally biased region" description="Polar residues" evidence="5">
    <location>
        <begin position="550"/>
        <end position="559"/>
    </location>
</feature>
<comment type="caution">
    <text evidence="6">The sequence shown here is derived from an EMBL/GenBank/DDBJ whole genome shotgun (WGS) entry which is preliminary data.</text>
</comment>
<feature type="coiled-coil region" evidence="4">
    <location>
        <begin position="380"/>
        <end position="431"/>
    </location>
</feature>
<dbReference type="InterPro" id="IPR002110">
    <property type="entry name" value="Ankyrin_rpt"/>
</dbReference>
<dbReference type="PANTHER" id="PTHR24129:SF0">
    <property type="entry name" value="ANKYCORBIN"/>
    <property type="match status" value="1"/>
</dbReference>
<feature type="region of interest" description="Disordered" evidence="5">
    <location>
        <begin position="624"/>
        <end position="742"/>
    </location>
</feature>
<dbReference type="Pfam" id="PF12796">
    <property type="entry name" value="Ank_2"/>
    <property type="match status" value="2"/>
</dbReference>
<dbReference type="GO" id="GO:0003779">
    <property type="term" value="F:actin binding"/>
    <property type="evidence" value="ECO:0007669"/>
    <property type="project" value="InterPro"/>
</dbReference>
<feature type="compositionally biased region" description="Basic and acidic residues" evidence="5">
    <location>
        <begin position="491"/>
        <end position="500"/>
    </location>
</feature>
<feature type="compositionally biased region" description="Polar residues" evidence="5">
    <location>
        <begin position="664"/>
        <end position="675"/>
    </location>
</feature>
<name>A0A484CZQ7_PERFV</name>
<feature type="compositionally biased region" description="Low complexity" evidence="5">
    <location>
        <begin position="341"/>
        <end position="370"/>
    </location>
</feature>
<feature type="region of interest" description="Disordered" evidence="5">
    <location>
        <begin position="940"/>
        <end position="965"/>
    </location>
</feature>
<accession>A0A484CZQ7</accession>
<dbReference type="Gene3D" id="1.25.40.20">
    <property type="entry name" value="Ankyrin repeat-containing domain"/>
    <property type="match status" value="1"/>
</dbReference>
<evidence type="ECO:0000313" key="7">
    <source>
        <dbReference type="Proteomes" id="UP000295070"/>
    </source>
</evidence>
<feature type="compositionally biased region" description="Low complexity" evidence="5">
    <location>
        <begin position="940"/>
        <end position="953"/>
    </location>
</feature>
<dbReference type="PROSITE" id="PS50297">
    <property type="entry name" value="ANK_REP_REGION"/>
    <property type="match status" value="3"/>
</dbReference>
<feature type="repeat" description="ANK" evidence="3">
    <location>
        <begin position="85"/>
        <end position="117"/>
    </location>
</feature>
<keyword evidence="1" id="KW-0677">Repeat</keyword>
<keyword evidence="3" id="KW-0040">ANK repeat</keyword>
<evidence type="ECO:0000256" key="2">
    <source>
        <dbReference type="ARBA" id="ARBA00023054"/>
    </source>
</evidence>
<feature type="repeat" description="ANK" evidence="3">
    <location>
        <begin position="151"/>
        <end position="183"/>
    </location>
</feature>
<proteinExistence type="predicted"/>
<feature type="region of interest" description="Disordered" evidence="5">
    <location>
        <begin position="797"/>
        <end position="836"/>
    </location>
</feature>
<dbReference type="STRING" id="8167.A0A484CZQ7"/>
<evidence type="ECO:0000256" key="4">
    <source>
        <dbReference type="SAM" id="Coils"/>
    </source>
</evidence>
<dbReference type="AlphaFoldDB" id="A0A484CZQ7"/>
<feature type="region of interest" description="Disordered" evidence="5">
    <location>
        <begin position="550"/>
        <end position="578"/>
    </location>
</feature>
<keyword evidence="2 4" id="KW-0175">Coiled coil</keyword>
<dbReference type="Proteomes" id="UP000295070">
    <property type="component" value="Chromosome 9"/>
</dbReference>
<evidence type="ECO:0000313" key="6">
    <source>
        <dbReference type="EMBL" id="TDH08493.1"/>
    </source>
</evidence>
<evidence type="ECO:0000256" key="1">
    <source>
        <dbReference type="ARBA" id="ARBA00022737"/>
    </source>
</evidence>
<feature type="repeat" description="ANK" evidence="3">
    <location>
        <begin position="118"/>
        <end position="150"/>
    </location>
</feature>
<feature type="repeat" description="ANK" evidence="3">
    <location>
        <begin position="184"/>
        <end position="216"/>
    </location>
</feature>
<dbReference type="SMART" id="SM00248">
    <property type="entry name" value="ANK"/>
    <property type="match status" value="5"/>
</dbReference>
<dbReference type="InterPro" id="IPR036770">
    <property type="entry name" value="Ankyrin_rpt-contain_sf"/>
</dbReference>
<dbReference type="PROSITE" id="PS50088">
    <property type="entry name" value="ANK_REPEAT"/>
    <property type="match status" value="5"/>
</dbReference>
<dbReference type="SUPFAM" id="SSF48403">
    <property type="entry name" value="Ankyrin repeat"/>
    <property type="match status" value="1"/>
</dbReference>
<reference evidence="6 7" key="1">
    <citation type="submission" date="2019-01" db="EMBL/GenBank/DDBJ databases">
        <title>A chromosome-scale genome assembly of the yellow perch, Perca flavescens.</title>
        <authorList>
            <person name="Feron R."/>
            <person name="Morvezen R."/>
            <person name="Bestin A."/>
            <person name="Haffray P."/>
            <person name="Klopp C."/>
            <person name="Zahm M."/>
            <person name="Cabau C."/>
            <person name="Roques C."/>
            <person name="Donnadieu C."/>
            <person name="Bouchez O."/>
            <person name="Christie M."/>
            <person name="Larson W."/>
            <person name="Guiguen Y."/>
        </authorList>
    </citation>
    <scope>NUCLEOTIDE SEQUENCE [LARGE SCALE GENOMIC DNA]</scope>
    <source>
        <strain evidence="6">YP-PL-M2</strain>
        <tissue evidence="6">Blood</tissue>
    </source>
</reference>
<dbReference type="EMBL" id="SCKG01000009">
    <property type="protein sequence ID" value="TDH08493.1"/>
    <property type="molecule type" value="Genomic_DNA"/>
</dbReference>
<evidence type="ECO:0000256" key="5">
    <source>
        <dbReference type="SAM" id="MobiDB-lite"/>
    </source>
</evidence>
<sequence length="1164" mass="128010">MDPQQPVFSLMKRFCPCFSLLPLPVVWYQFPLGQFRVVTCSLTWPPQDWSKSDERLLQAVEQNEPDKVSALIVKKGLCPTKLDAEGKSAFHLCASRGRLECLEVIISHGADVNVTDGAGFSALHLTAKNGQSECLKRLLQERLAVDCTDSIGRTPLHHAAVSGCLSCSETLWDFKASLDVQDGDGATPLILAAQMSRVELCVFLLGRGANANIQDNQGRSALMLACESDSVDTVEALLRGGANTQLVDALGHKATDYTVTTGNQRIMQALQDGAPQVSSIIPFYVELDLCLSVIPSPTQQPPQVPLGASSVQGGTTPRKRKAPPPPRSPLQIQGLPPSPRPRSSAPPAQSPEPQSSSPSPQPPDTQQSAQPEDEEVFEEIRRLRLERGRLLQKIKAFEQQQQSALSALEELSQLKQRLEEAEAERDKLLEELKGGHGIGAAEDMDEMFDFPEMLLSKRSRASPAQDEATSQRDADSANPSPVPGDPGTVSELRKQIEELTSHNSELALKVQMLEMFEKDDTDMQTSSSDFVPIVQYETLRKEYEALQERFSQAQASDEASSVAEEGGDEKSQEGCADAESLKALKEKLQGLKEQLASSQSELEELKEQMSLGVFSVECGEGETAAAGAGAGAPEGSPSQEAQQLRTRVTELEEELAKTQGEAAGQSSQDSDTIKQLTEKVEELRAALSQRESTKEDGEKSGEGEETETVKGLRDKVAELEAALAKSKMSEKEGGAAGDGDQVRRLQERLGELEEELRKCVPRSELEEVQVTLGLQCEQLARERADVARRLNNALLDLERLRPPPRGDEEEEEEDEEHSESSEPSGMSEHSRRTMAAVREELEVARQEAAQALDCLCAEQEGRAQDALQLKDAVPLSKHKEALSAVSEQLAQTLQELQEEKTLRGRAEEQAARLEAKLQAMQDAVPKEEHEKVTAELQHSLQASESSAAAAQEALSEKEMELRELKSQKAAEQGLISKEDHEALRLSLQAEINATTARFNDLTRKHEKTCTEVFQVQREALFNKSERQVAESQLATVQKQLAELQAQSSHIQELHKGIQESQGLVKEKDRKITELSKEMFRLKEALGALSPPLGITSSSTHHGNPGQQMALQNRIAILTQQLQDWERKHKQVVTVYRSHLLAAVQGRMDEEVQGLLLQILRMSQQ</sequence>
<keyword evidence="7" id="KW-1185">Reference proteome</keyword>
<dbReference type="InterPro" id="IPR042420">
    <property type="entry name" value="RAI14/UACA"/>
</dbReference>
<gene>
    <name evidence="6" type="ORF">EPR50_G00098220</name>
</gene>
<feature type="repeat" description="ANK" evidence="3">
    <location>
        <begin position="217"/>
        <end position="249"/>
    </location>
</feature>
<feature type="compositionally biased region" description="Basic and acidic residues" evidence="5">
    <location>
        <begin position="954"/>
        <end position="965"/>
    </location>
</feature>
<feature type="compositionally biased region" description="Basic and acidic residues" evidence="5">
    <location>
        <begin position="691"/>
        <end position="718"/>
    </location>
</feature>
<feature type="compositionally biased region" description="Acidic residues" evidence="5">
    <location>
        <begin position="807"/>
        <end position="817"/>
    </location>
</feature>
<organism evidence="6 7">
    <name type="scientific">Perca flavescens</name>
    <name type="common">American yellow perch</name>
    <name type="synonym">Morone flavescens</name>
    <dbReference type="NCBI Taxonomy" id="8167"/>
    <lineage>
        <taxon>Eukaryota</taxon>
        <taxon>Metazoa</taxon>
        <taxon>Chordata</taxon>
        <taxon>Craniata</taxon>
        <taxon>Vertebrata</taxon>
        <taxon>Euteleostomi</taxon>
        <taxon>Actinopterygii</taxon>
        <taxon>Neopterygii</taxon>
        <taxon>Teleostei</taxon>
        <taxon>Neoteleostei</taxon>
        <taxon>Acanthomorphata</taxon>
        <taxon>Eupercaria</taxon>
        <taxon>Perciformes</taxon>
        <taxon>Percoidei</taxon>
        <taxon>Percidae</taxon>
        <taxon>Percinae</taxon>
        <taxon>Perca</taxon>
    </lineage>
</organism>
<protein>
    <submittedName>
        <fullName evidence="6">Uncharacterized protein</fullName>
    </submittedName>
</protein>
<dbReference type="PANTHER" id="PTHR24129">
    <property type="entry name" value="ANKYCORBIN"/>
    <property type="match status" value="1"/>
</dbReference>
<feature type="coiled-coil region" evidence="4">
    <location>
        <begin position="1026"/>
        <end position="1127"/>
    </location>
</feature>
<feature type="compositionally biased region" description="Polar residues" evidence="5">
    <location>
        <begin position="636"/>
        <end position="646"/>
    </location>
</feature>